<comment type="caution">
    <text evidence="2">The sequence shown here is derived from an EMBL/GenBank/DDBJ whole genome shotgun (WGS) entry which is preliminary data.</text>
</comment>
<keyword evidence="3" id="KW-1185">Reference proteome</keyword>
<organism evidence="2 3">
    <name type="scientific">Trichogramma kaykai</name>
    <dbReference type="NCBI Taxonomy" id="54128"/>
    <lineage>
        <taxon>Eukaryota</taxon>
        <taxon>Metazoa</taxon>
        <taxon>Ecdysozoa</taxon>
        <taxon>Arthropoda</taxon>
        <taxon>Hexapoda</taxon>
        <taxon>Insecta</taxon>
        <taxon>Pterygota</taxon>
        <taxon>Neoptera</taxon>
        <taxon>Endopterygota</taxon>
        <taxon>Hymenoptera</taxon>
        <taxon>Apocrita</taxon>
        <taxon>Proctotrupomorpha</taxon>
        <taxon>Chalcidoidea</taxon>
        <taxon>Trichogrammatidae</taxon>
        <taxon>Trichogramma</taxon>
    </lineage>
</organism>
<gene>
    <name evidence="2" type="ORF">TKK_016975</name>
</gene>
<proteinExistence type="predicted"/>
<evidence type="ECO:0000256" key="1">
    <source>
        <dbReference type="SAM" id="MobiDB-lite"/>
    </source>
</evidence>
<feature type="region of interest" description="Disordered" evidence="1">
    <location>
        <begin position="50"/>
        <end position="73"/>
    </location>
</feature>
<evidence type="ECO:0000313" key="2">
    <source>
        <dbReference type="EMBL" id="KAL3387888.1"/>
    </source>
</evidence>
<accession>A0ABD2W4V8</accession>
<name>A0ABD2W4V8_9HYME</name>
<dbReference type="AlphaFoldDB" id="A0ABD2W4V8"/>
<reference evidence="2 3" key="1">
    <citation type="journal article" date="2024" name="bioRxiv">
        <title>A reference genome for Trichogramma kaykai: A tiny desert-dwelling parasitoid wasp with competing sex-ratio distorters.</title>
        <authorList>
            <person name="Culotta J."/>
            <person name="Lindsey A.R."/>
        </authorList>
    </citation>
    <scope>NUCLEOTIDE SEQUENCE [LARGE SCALE GENOMIC DNA]</scope>
    <source>
        <strain evidence="2 3">KSX58</strain>
    </source>
</reference>
<dbReference type="Proteomes" id="UP001627154">
    <property type="component" value="Unassembled WGS sequence"/>
</dbReference>
<evidence type="ECO:0000313" key="3">
    <source>
        <dbReference type="Proteomes" id="UP001627154"/>
    </source>
</evidence>
<protein>
    <submittedName>
        <fullName evidence="2">Uncharacterized protein</fullName>
    </submittedName>
</protein>
<sequence length="73" mass="8220">MLASPRQRQRRKSHRNGVPIIFSRRSRYKQKATRRRSNQALTPFNFEILGGNELGPDGTPSAVPESGIDATEL</sequence>
<dbReference type="EMBL" id="JBJJXI010000136">
    <property type="protein sequence ID" value="KAL3387888.1"/>
    <property type="molecule type" value="Genomic_DNA"/>
</dbReference>